<proteinExistence type="predicted"/>
<name>U4UI46_DENPD</name>
<evidence type="ECO:0000256" key="1">
    <source>
        <dbReference type="ARBA" id="ARBA00004201"/>
    </source>
</evidence>
<feature type="region of interest" description="Disordered" evidence="3">
    <location>
        <begin position="40"/>
        <end position="72"/>
    </location>
</feature>
<protein>
    <recommendedName>
        <fullName evidence="6">mRNA decay factor PAT1 domain-containing protein</fullName>
    </recommendedName>
</protein>
<evidence type="ECO:0000313" key="4">
    <source>
        <dbReference type="EMBL" id="ERL90281.1"/>
    </source>
</evidence>
<evidence type="ECO:0008006" key="6">
    <source>
        <dbReference type="Google" id="ProtNLM"/>
    </source>
</evidence>
<dbReference type="InterPro" id="IPR039900">
    <property type="entry name" value="Pat1-like"/>
</dbReference>
<organism evidence="4 5">
    <name type="scientific">Dendroctonus ponderosae</name>
    <name type="common">Mountain pine beetle</name>
    <dbReference type="NCBI Taxonomy" id="77166"/>
    <lineage>
        <taxon>Eukaryota</taxon>
        <taxon>Metazoa</taxon>
        <taxon>Ecdysozoa</taxon>
        <taxon>Arthropoda</taxon>
        <taxon>Hexapoda</taxon>
        <taxon>Insecta</taxon>
        <taxon>Pterygota</taxon>
        <taxon>Neoptera</taxon>
        <taxon>Endopterygota</taxon>
        <taxon>Coleoptera</taxon>
        <taxon>Polyphaga</taxon>
        <taxon>Cucujiformia</taxon>
        <taxon>Curculionidae</taxon>
        <taxon>Scolytinae</taxon>
        <taxon>Dendroctonus</taxon>
    </lineage>
</organism>
<dbReference type="STRING" id="77166.U4UI46"/>
<dbReference type="OrthoDB" id="8251691at2759"/>
<sequence length="276" mass="32624">MTPKDKQWLLNIQMMQVNTGTPYFDDYYYTIYKERKSKSIKEHPIDSERNSGRFQNNGRQRRNSERQDGNNLTPRVYTVLQFENSLGKLQCGSVTAPRKIIDMEVMQSDKEQDIPPPSKDSKKTKQYLLEIEALYSLLLKAEDINNPMYVNNMEKYREMKQKQRLRELEQAPTPEQKQEVLRLFKQEANEPITENKLDYILKICSGFFQEEKISSFLNIRKGKMFLLRLLPHLSVDLFSIQLQEIWTKVLLSLPVIGRRDTAGDNILPKLYPYFKQ</sequence>
<feature type="compositionally biased region" description="Basic and acidic residues" evidence="3">
    <location>
        <begin position="40"/>
        <end position="51"/>
    </location>
</feature>
<comment type="subcellular location">
    <subcellularLocation>
        <location evidence="1">Cytoplasm</location>
        <location evidence="1">P-body</location>
    </subcellularLocation>
</comment>
<gene>
    <name evidence="4" type="ORF">D910_07633</name>
</gene>
<evidence type="ECO:0000313" key="5">
    <source>
        <dbReference type="Proteomes" id="UP000030742"/>
    </source>
</evidence>
<dbReference type="GO" id="GO:0033962">
    <property type="term" value="P:P-body assembly"/>
    <property type="evidence" value="ECO:0007669"/>
    <property type="project" value="TreeGrafter"/>
</dbReference>
<dbReference type="PANTHER" id="PTHR21551:SF0">
    <property type="entry name" value="PROTEIN ASSOCIATED WITH TOPO II RELATED-1, ISOFORM A"/>
    <property type="match status" value="1"/>
</dbReference>
<dbReference type="GO" id="GO:0000290">
    <property type="term" value="P:deadenylation-dependent decapping of nuclear-transcribed mRNA"/>
    <property type="evidence" value="ECO:0007669"/>
    <property type="project" value="InterPro"/>
</dbReference>
<evidence type="ECO:0000256" key="2">
    <source>
        <dbReference type="ARBA" id="ARBA00022490"/>
    </source>
</evidence>
<dbReference type="EMBL" id="KB632225">
    <property type="protein sequence ID" value="ERL90281.1"/>
    <property type="molecule type" value="Genomic_DNA"/>
</dbReference>
<dbReference type="PANTHER" id="PTHR21551">
    <property type="entry name" value="TOPOISOMERASE II-ASSOCIATED PROTEIN PAT1"/>
    <property type="match status" value="1"/>
</dbReference>
<evidence type="ECO:0000256" key="3">
    <source>
        <dbReference type="SAM" id="MobiDB-lite"/>
    </source>
</evidence>
<dbReference type="Proteomes" id="UP000030742">
    <property type="component" value="Unassembled WGS sequence"/>
</dbReference>
<reference evidence="4 5" key="1">
    <citation type="journal article" date="2013" name="Genome Biol.">
        <title>Draft genome of the mountain pine beetle, Dendroctonus ponderosae Hopkins, a major forest pest.</title>
        <authorList>
            <person name="Keeling C.I."/>
            <person name="Yuen M.M."/>
            <person name="Liao N.Y."/>
            <person name="Docking T.R."/>
            <person name="Chan S.K."/>
            <person name="Taylor G.A."/>
            <person name="Palmquist D.L."/>
            <person name="Jackman S.D."/>
            <person name="Nguyen A."/>
            <person name="Li M."/>
            <person name="Henderson H."/>
            <person name="Janes J.K."/>
            <person name="Zhao Y."/>
            <person name="Pandoh P."/>
            <person name="Moore R."/>
            <person name="Sperling F.A."/>
            <person name="Huber D.P."/>
            <person name="Birol I."/>
            <person name="Jones S.J."/>
            <person name="Bohlmann J."/>
        </authorList>
    </citation>
    <scope>NUCLEOTIDE SEQUENCE</scope>
</reference>
<dbReference type="GO" id="GO:0003723">
    <property type="term" value="F:RNA binding"/>
    <property type="evidence" value="ECO:0007669"/>
    <property type="project" value="TreeGrafter"/>
</dbReference>
<accession>U4UI46</accession>
<dbReference type="GO" id="GO:0000932">
    <property type="term" value="C:P-body"/>
    <property type="evidence" value="ECO:0007669"/>
    <property type="project" value="UniProtKB-SubCell"/>
</dbReference>
<dbReference type="AlphaFoldDB" id="U4UI46"/>
<keyword evidence="2" id="KW-0963">Cytoplasm</keyword>